<keyword evidence="2" id="KW-1185">Reference proteome</keyword>
<evidence type="ECO:0000313" key="1">
    <source>
        <dbReference type="EMBL" id="EPF75045.1"/>
    </source>
</evidence>
<gene>
    <name evidence="1" type="ORF">F957_03241</name>
</gene>
<dbReference type="EMBL" id="ATGG01000027">
    <property type="protein sequence ID" value="EPF75045.1"/>
    <property type="molecule type" value="Genomic_DNA"/>
</dbReference>
<organism evidence="1 2">
    <name type="scientific">Acinetobacter gyllenbergii CIP 110306 = MTCC 11365</name>
    <dbReference type="NCBI Taxonomy" id="1217657"/>
    <lineage>
        <taxon>Bacteria</taxon>
        <taxon>Pseudomonadati</taxon>
        <taxon>Pseudomonadota</taxon>
        <taxon>Gammaproteobacteria</taxon>
        <taxon>Moraxellales</taxon>
        <taxon>Moraxellaceae</taxon>
        <taxon>Acinetobacter</taxon>
    </lineage>
</organism>
<proteinExistence type="predicted"/>
<accession>A0A829HE72</accession>
<comment type="caution">
    <text evidence="1">The sequence shown here is derived from an EMBL/GenBank/DDBJ whole genome shotgun (WGS) entry which is preliminary data.</text>
</comment>
<dbReference type="AlphaFoldDB" id="A0A829HE72"/>
<reference evidence="1 2" key="1">
    <citation type="submission" date="2013-06" db="EMBL/GenBank/DDBJ databases">
        <title>The Genome Sequence of Acinetobacter gyllenbergii CIP 110306.</title>
        <authorList>
            <consortium name="The Broad Institute Genome Sequencing Platform"/>
            <consortium name="The Broad Institute Genome Sequencing Center for Infectious Disease"/>
            <person name="Cerqueira G."/>
            <person name="Feldgarden M."/>
            <person name="Courvalin P."/>
            <person name="Perichon B."/>
            <person name="Grillot-Courvalin C."/>
            <person name="Clermont D."/>
            <person name="Rocha E."/>
            <person name="Yoon E.-J."/>
            <person name="Nemec A."/>
            <person name="Young S.K."/>
            <person name="Zeng Q."/>
            <person name="Gargeya S."/>
            <person name="Fitzgerald M."/>
            <person name="Abouelleil A."/>
            <person name="Alvarado L."/>
            <person name="Berlin A.M."/>
            <person name="Chapman S.B."/>
            <person name="Dewar J."/>
            <person name="Goldberg J."/>
            <person name="Griggs A."/>
            <person name="Gujja S."/>
            <person name="Hansen M."/>
            <person name="Howarth C."/>
            <person name="Imamovic A."/>
            <person name="Larimer J."/>
            <person name="McCowan C."/>
            <person name="Murphy C."/>
            <person name="Pearson M."/>
            <person name="Priest M."/>
            <person name="Roberts A."/>
            <person name="Saif S."/>
            <person name="Shea T."/>
            <person name="Sykes S."/>
            <person name="Wortman J."/>
            <person name="Nusbaum C."/>
            <person name="Birren B."/>
        </authorList>
    </citation>
    <scope>NUCLEOTIDE SEQUENCE [LARGE SCALE GENOMIC DNA]</scope>
    <source>
        <strain evidence="1 2">CIP 110306</strain>
    </source>
</reference>
<sequence length="88" mass="10059">MPRIALALSLILYFLMTSFIFASSTGDIYFYGAIIEESHCQVSQINHKIQLDCSRTDKTVSESQVLSDSQLKYLDEDKNLAVMFLTYH</sequence>
<name>A0A829HE72_9GAMM</name>
<protein>
    <recommendedName>
        <fullName evidence="3">Type 1 fimbrial protein</fullName>
    </recommendedName>
</protein>
<evidence type="ECO:0008006" key="3">
    <source>
        <dbReference type="Google" id="ProtNLM"/>
    </source>
</evidence>
<dbReference type="Proteomes" id="UP000014523">
    <property type="component" value="Unassembled WGS sequence"/>
</dbReference>
<evidence type="ECO:0000313" key="2">
    <source>
        <dbReference type="Proteomes" id="UP000014523"/>
    </source>
</evidence>